<dbReference type="AlphaFoldDB" id="A0A2S5SRL6"/>
<gene>
    <name evidence="2" type="ORF">C1704_14845</name>
</gene>
<reference evidence="2 3" key="1">
    <citation type="submission" date="2018-02" db="EMBL/GenBank/DDBJ databases">
        <title>Reclassifiation of [Polyangium] brachysporum DSM 7029 as Guopingzhaonella breviflexa gen. nov., sp. nov., a member of the family Comamonadaceae.</title>
        <authorList>
            <person name="Tang B."/>
        </authorList>
    </citation>
    <scope>NUCLEOTIDE SEQUENCE [LARGE SCALE GENOMIC DNA]</scope>
    <source>
        <strain evidence="2 3">BCRC 80649</strain>
    </source>
</reference>
<sequence>MLLRTTLLTSALVLGLVACGEADQTAKSAYKRSDTPAWQGAANPYGVADWKPSDQAAWEQQLRRRAAGQNEYSRVN</sequence>
<evidence type="ECO:0000313" key="3">
    <source>
        <dbReference type="Proteomes" id="UP000238605"/>
    </source>
</evidence>
<dbReference type="OrthoDB" id="8662382at2"/>
<evidence type="ECO:0000256" key="1">
    <source>
        <dbReference type="SAM" id="SignalP"/>
    </source>
</evidence>
<dbReference type="Proteomes" id="UP000238605">
    <property type="component" value="Unassembled WGS sequence"/>
</dbReference>
<proteinExistence type="predicted"/>
<name>A0A2S5SRL6_9BURK</name>
<organism evidence="2 3">
    <name type="scientific">Caldimonas caldifontis</name>
    <dbReference type="NCBI Taxonomy" id="1452508"/>
    <lineage>
        <taxon>Bacteria</taxon>
        <taxon>Pseudomonadati</taxon>
        <taxon>Pseudomonadota</taxon>
        <taxon>Betaproteobacteria</taxon>
        <taxon>Burkholderiales</taxon>
        <taxon>Sphaerotilaceae</taxon>
        <taxon>Caldimonas</taxon>
    </lineage>
</organism>
<protein>
    <recommendedName>
        <fullName evidence="4">Lipoprotein</fullName>
    </recommendedName>
</protein>
<accession>A0A2S5SRL6</accession>
<feature type="chain" id="PRO_5015602599" description="Lipoprotein" evidence="1">
    <location>
        <begin position="23"/>
        <end position="76"/>
    </location>
</feature>
<dbReference type="PROSITE" id="PS51257">
    <property type="entry name" value="PROKAR_LIPOPROTEIN"/>
    <property type="match status" value="1"/>
</dbReference>
<evidence type="ECO:0008006" key="4">
    <source>
        <dbReference type="Google" id="ProtNLM"/>
    </source>
</evidence>
<feature type="signal peptide" evidence="1">
    <location>
        <begin position="1"/>
        <end position="22"/>
    </location>
</feature>
<keyword evidence="3" id="KW-1185">Reference proteome</keyword>
<dbReference type="EMBL" id="PSNX01000015">
    <property type="protein sequence ID" value="PPE65388.1"/>
    <property type="molecule type" value="Genomic_DNA"/>
</dbReference>
<comment type="caution">
    <text evidence="2">The sequence shown here is derived from an EMBL/GenBank/DDBJ whole genome shotgun (WGS) entry which is preliminary data.</text>
</comment>
<keyword evidence="1" id="KW-0732">Signal</keyword>
<evidence type="ECO:0000313" key="2">
    <source>
        <dbReference type="EMBL" id="PPE65388.1"/>
    </source>
</evidence>